<dbReference type="EMBL" id="JARJLG010000173">
    <property type="protein sequence ID" value="KAJ7732736.1"/>
    <property type="molecule type" value="Genomic_DNA"/>
</dbReference>
<dbReference type="PANTHER" id="PTHR33104">
    <property type="entry name" value="SI:DKEY-29D5.2"/>
    <property type="match status" value="1"/>
</dbReference>
<dbReference type="Proteomes" id="UP001215280">
    <property type="component" value="Unassembled WGS sequence"/>
</dbReference>
<keyword evidence="3" id="KW-1185">Reference proteome</keyword>
<comment type="caution">
    <text evidence="2">The sequence shown here is derived from an EMBL/GenBank/DDBJ whole genome shotgun (WGS) entry which is preliminary data.</text>
</comment>
<feature type="compositionally biased region" description="Acidic residues" evidence="1">
    <location>
        <begin position="751"/>
        <end position="785"/>
    </location>
</feature>
<proteinExistence type="predicted"/>
<gene>
    <name evidence="2" type="ORF">DFH07DRAFT_968305</name>
</gene>
<evidence type="ECO:0000313" key="3">
    <source>
        <dbReference type="Proteomes" id="UP001215280"/>
    </source>
</evidence>
<dbReference type="Pfam" id="PF18758">
    <property type="entry name" value="KDZ"/>
    <property type="match status" value="1"/>
</dbReference>
<dbReference type="InterPro" id="IPR040521">
    <property type="entry name" value="KDZ"/>
</dbReference>
<dbReference type="AlphaFoldDB" id="A0AAD7MVQ3"/>
<evidence type="ECO:0000256" key="1">
    <source>
        <dbReference type="SAM" id="MobiDB-lite"/>
    </source>
</evidence>
<evidence type="ECO:0008006" key="4">
    <source>
        <dbReference type="Google" id="ProtNLM"/>
    </source>
</evidence>
<accession>A0AAD7MVQ3</accession>
<protein>
    <recommendedName>
        <fullName evidence="4">CxC2-like cysteine cluster KDZ transposase-associated domain-containing protein</fullName>
    </recommendedName>
</protein>
<dbReference type="PANTHER" id="PTHR33104:SF2">
    <property type="entry name" value="CXC3 LIKE CYSTEINE CLUSTER DOMAIN-CONTAINING PROTEIN"/>
    <property type="match status" value="1"/>
</dbReference>
<feature type="region of interest" description="Disordered" evidence="1">
    <location>
        <begin position="743"/>
        <end position="785"/>
    </location>
</feature>
<name>A0AAD7MVQ3_9AGAR</name>
<reference evidence="2" key="1">
    <citation type="submission" date="2023-03" db="EMBL/GenBank/DDBJ databases">
        <title>Massive genome expansion in bonnet fungi (Mycena s.s.) driven by repeated elements and novel gene families across ecological guilds.</title>
        <authorList>
            <consortium name="Lawrence Berkeley National Laboratory"/>
            <person name="Harder C.B."/>
            <person name="Miyauchi S."/>
            <person name="Viragh M."/>
            <person name="Kuo A."/>
            <person name="Thoen E."/>
            <person name="Andreopoulos B."/>
            <person name="Lu D."/>
            <person name="Skrede I."/>
            <person name="Drula E."/>
            <person name="Henrissat B."/>
            <person name="Morin E."/>
            <person name="Kohler A."/>
            <person name="Barry K."/>
            <person name="LaButti K."/>
            <person name="Morin E."/>
            <person name="Salamov A."/>
            <person name="Lipzen A."/>
            <person name="Mereny Z."/>
            <person name="Hegedus B."/>
            <person name="Baldrian P."/>
            <person name="Stursova M."/>
            <person name="Weitz H."/>
            <person name="Taylor A."/>
            <person name="Grigoriev I.V."/>
            <person name="Nagy L.G."/>
            <person name="Martin F."/>
            <person name="Kauserud H."/>
        </authorList>
    </citation>
    <scope>NUCLEOTIDE SEQUENCE</scope>
    <source>
        <strain evidence="2">CBHHK188m</strain>
    </source>
</reference>
<sequence>MLERGGRGHAPDGVQGTKPGELAVLCPCCPHPGINIPDGWENAPTEDQFLYILFLALDACFRLKRRLVSSEQKDPSLGIGWAYLVKSVPYRGFLRTCTDQKEMNTCSGLAALDHANTKFSRGYSSTGVGMGVCARHEFVQANGVGDLQKGERYVNMDYIFASILRHKDHRLLKIISYDIVCQWWKNLKAQLKKLPKIVQIVVAMKLWRFVIPKMHIHSHTLACQLAYSLNLVLGSTQTDGEGIERPWAHIGPFAGSTREMGPGSREDVLNCHWSNWNWQKLVGLAERLRMRTDRVREEYAAQLEGFTSFSLLQQERVPAWGEMIEVFEVDPKNAKNPYELPVKGATEAQVLLHFEEEDAARVASGIPGIHTVSPASFVAAALEVEDEQRRVRVQVELKKKGTTAQKIDINVRRLRTLQATYTPASIVALNARPAPKDSDEEEPIEREPLFLPSAVTAEQRAAEPLKGLAMIEDSLRDVQCSTTLQLLRRQLNVKSRLLNYKKLHARNQGPNTRARTTVERKEMKIRLHSEKYQMAWEAKRQLVGGDPARVGWRLLMAEDIRCMEDAAELARGADKRMVQEVWRREREQALRTAGELLPLTEVEQVAEGERAARGGENVREVSWIWTVAGTAGTDADLEDALRIEWSKAYARTRRWREEERLLAEETRRLPVFLEFRTQEWEGRARAVPVGVWKAAEAEGGIAYALKQAAMFRDIGTRAEITRTELRVGRGKRRIQVVEDDLMDGEQRNVADEEEEGWAEEQEQLEELGGDVSDEEFLLGGGEDDE</sequence>
<evidence type="ECO:0000313" key="2">
    <source>
        <dbReference type="EMBL" id="KAJ7732736.1"/>
    </source>
</evidence>
<organism evidence="2 3">
    <name type="scientific">Mycena maculata</name>
    <dbReference type="NCBI Taxonomy" id="230809"/>
    <lineage>
        <taxon>Eukaryota</taxon>
        <taxon>Fungi</taxon>
        <taxon>Dikarya</taxon>
        <taxon>Basidiomycota</taxon>
        <taxon>Agaricomycotina</taxon>
        <taxon>Agaricomycetes</taxon>
        <taxon>Agaricomycetidae</taxon>
        <taxon>Agaricales</taxon>
        <taxon>Marasmiineae</taxon>
        <taxon>Mycenaceae</taxon>
        <taxon>Mycena</taxon>
    </lineage>
</organism>